<gene>
    <name evidence="2" type="ORF">BJ125_105127</name>
    <name evidence="3" type="ORF">SAMN05892882_105127</name>
</gene>
<reference evidence="3 4" key="1">
    <citation type="submission" date="2017-08" db="EMBL/GenBank/DDBJ databases">
        <authorList>
            <person name="de Groot N.N."/>
        </authorList>
    </citation>
    <scope>NUCLEOTIDE SEQUENCE [LARGE SCALE GENOMIC DNA]</scope>
    <source>
        <strain evidence="3 4">JA575</strain>
    </source>
</reference>
<dbReference type="Pfam" id="PF20589">
    <property type="entry name" value="DUF6790"/>
    <property type="match status" value="1"/>
</dbReference>
<proteinExistence type="predicted"/>
<evidence type="ECO:0000313" key="5">
    <source>
        <dbReference type="Proteomes" id="UP000256343"/>
    </source>
</evidence>
<reference evidence="2 5" key="2">
    <citation type="submission" date="2018-07" db="EMBL/GenBank/DDBJ databases">
        <title>Genomic Encyclopedia of Archaeal and Bacterial Type Strains, Phase II (KMG-II): from individual species to whole genera.</title>
        <authorList>
            <person name="Goeker M."/>
        </authorList>
    </citation>
    <scope>NUCLEOTIDE SEQUENCE [LARGE SCALE GENOMIC DNA]</scope>
    <source>
        <strain evidence="2 5">JA575</strain>
    </source>
</reference>
<evidence type="ECO:0000313" key="3">
    <source>
        <dbReference type="EMBL" id="SSW90073.1"/>
    </source>
</evidence>
<dbReference type="EMBL" id="QRDT01000005">
    <property type="protein sequence ID" value="RED38048.1"/>
    <property type="molecule type" value="Genomic_DNA"/>
</dbReference>
<organism evidence="3 4">
    <name type="scientific">Rhodopseudomonas pentothenatexigens</name>
    <dbReference type="NCBI Taxonomy" id="999699"/>
    <lineage>
        <taxon>Bacteria</taxon>
        <taxon>Pseudomonadati</taxon>
        <taxon>Pseudomonadota</taxon>
        <taxon>Alphaproteobacteria</taxon>
        <taxon>Hyphomicrobiales</taxon>
        <taxon>Nitrobacteraceae</taxon>
        <taxon>Rhodopseudomonas</taxon>
    </lineage>
</organism>
<evidence type="ECO:0000313" key="4">
    <source>
        <dbReference type="Proteomes" id="UP000252631"/>
    </source>
</evidence>
<feature type="transmembrane region" description="Helical" evidence="1">
    <location>
        <begin position="16"/>
        <end position="36"/>
    </location>
</feature>
<protein>
    <submittedName>
        <fullName evidence="3">Uncharacterized protein</fullName>
    </submittedName>
</protein>
<feature type="transmembrane region" description="Helical" evidence="1">
    <location>
        <begin position="147"/>
        <end position="165"/>
    </location>
</feature>
<evidence type="ECO:0000313" key="2">
    <source>
        <dbReference type="EMBL" id="RED38048.1"/>
    </source>
</evidence>
<dbReference type="OrthoDB" id="281633at2"/>
<name>A0A336JMM6_9BRAD</name>
<feature type="transmembrane region" description="Helical" evidence="1">
    <location>
        <begin position="113"/>
        <end position="135"/>
    </location>
</feature>
<dbReference type="Proteomes" id="UP000252631">
    <property type="component" value="Unassembled WGS sequence"/>
</dbReference>
<sequence length="183" mass="20053">MAEVIKATIVFVLSNFSLSFFVIGLLFALVAIARAPKPLRFPDVIDRLLAWHLFWSIGVCYFYNFVMHGFFGKMSAAFIGWADSPFQFEVATASLGFSVVGFLAAFRSFDLRLAAIVGPGLFTLGAAVGHINQMVTHHNFAPGNAGVVFYTDIIIPLFGATLLWLQHRSRVDHLPAARSGRAA</sequence>
<dbReference type="RefSeq" id="WP_114357183.1">
    <property type="nucleotide sequence ID" value="NZ_QRDT01000005.1"/>
</dbReference>
<dbReference type="Proteomes" id="UP000256343">
    <property type="component" value="Unassembled WGS sequence"/>
</dbReference>
<dbReference type="InterPro" id="IPR046740">
    <property type="entry name" value="DUF6790"/>
</dbReference>
<dbReference type="EMBL" id="UFQQ01000005">
    <property type="protein sequence ID" value="SSW90073.1"/>
    <property type="molecule type" value="Genomic_DNA"/>
</dbReference>
<accession>A0A336JMM6</accession>
<keyword evidence="1" id="KW-1133">Transmembrane helix</keyword>
<dbReference type="AlphaFoldDB" id="A0A336JMM6"/>
<keyword evidence="5" id="KW-1185">Reference proteome</keyword>
<keyword evidence="1" id="KW-0472">Membrane</keyword>
<keyword evidence="1" id="KW-0812">Transmembrane</keyword>
<feature type="transmembrane region" description="Helical" evidence="1">
    <location>
        <begin position="86"/>
        <end position="106"/>
    </location>
</feature>
<feature type="transmembrane region" description="Helical" evidence="1">
    <location>
        <begin position="48"/>
        <end position="66"/>
    </location>
</feature>
<evidence type="ECO:0000256" key="1">
    <source>
        <dbReference type="SAM" id="Phobius"/>
    </source>
</evidence>